<organism evidence="2 3">
    <name type="scientific">Mycobacterium simulans</name>
    <dbReference type="NCBI Taxonomy" id="627089"/>
    <lineage>
        <taxon>Bacteria</taxon>
        <taxon>Bacillati</taxon>
        <taxon>Actinomycetota</taxon>
        <taxon>Actinomycetes</taxon>
        <taxon>Mycobacteriales</taxon>
        <taxon>Mycobacteriaceae</taxon>
        <taxon>Mycobacterium</taxon>
    </lineage>
</organism>
<gene>
    <name evidence="2" type="ORF">MSIMFB_04382</name>
</gene>
<proteinExistence type="predicted"/>
<evidence type="ECO:0000313" key="2">
    <source>
        <dbReference type="EMBL" id="SOJ56905.1"/>
    </source>
</evidence>
<name>A0A7Z7IQZ4_9MYCO</name>
<sequence>MRRQRGLPPSTPRTTTITRRYWASFLMITAAKRTETLLWFERSDLLISGPAGSSGSQVLPRKTITVTGLLMALGGWVGITGFAAQSPVQMICGRRPSSLDLARLNR</sequence>
<evidence type="ECO:0000256" key="1">
    <source>
        <dbReference type="SAM" id="Phobius"/>
    </source>
</evidence>
<dbReference type="EMBL" id="OCTY01000002">
    <property type="protein sequence ID" value="SOJ56905.1"/>
    <property type="molecule type" value="Genomic_DNA"/>
</dbReference>
<reference evidence="2 3" key="1">
    <citation type="submission" date="2017-10" db="EMBL/GenBank/DDBJ databases">
        <authorList>
            <consortium name="Urmite Genomes"/>
        </authorList>
    </citation>
    <scope>NUCLEOTIDE SEQUENCE [LARGE SCALE GENOMIC DNA]</scope>
    <source>
        <strain evidence="2 3">FB-527</strain>
    </source>
</reference>
<keyword evidence="3" id="KW-1185">Reference proteome</keyword>
<dbReference type="AlphaFoldDB" id="A0A7Z7IQZ4"/>
<accession>A0A7Z7IQZ4</accession>
<protein>
    <submittedName>
        <fullName evidence="2">Uncharacterized protein</fullName>
    </submittedName>
</protein>
<feature type="transmembrane region" description="Helical" evidence="1">
    <location>
        <begin position="21"/>
        <end position="40"/>
    </location>
</feature>
<feature type="transmembrane region" description="Helical" evidence="1">
    <location>
        <begin position="64"/>
        <end position="84"/>
    </location>
</feature>
<keyword evidence="1" id="KW-0472">Membrane</keyword>
<keyword evidence="1" id="KW-1133">Transmembrane helix</keyword>
<dbReference type="Proteomes" id="UP000554965">
    <property type="component" value="Unassembled WGS sequence"/>
</dbReference>
<comment type="caution">
    <text evidence="2">The sequence shown here is derived from an EMBL/GenBank/DDBJ whole genome shotgun (WGS) entry which is preliminary data.</text>
</comment>
<keyword evidence="1" id="KW-0812">Transmembrane</keyword>
<evidence type="ECO:0000313" key="3">
    <source>
        <dbReference type="Proteomes" id="UP000554965"/>
    </source>
</evidence>